<dbReference type="InterPro" id="IPR040156">
    <property type="entry name" value="ETF-QO"/>
</dbReference>
<name>X1I4C3_9ZZZZ</name>
<organism evidence="1">
    <name type="scientific">marine sediment metagenome</name>
    <dbReference type="NCBI Taxonomy" id="412755"/>
    <lineage>
        <taxon>unclassified sequences</taxon>
        <taxon>metagenomes</taxon>
        <taxon>ecological metagenomes</taxon>
    </lineage>
</organism>
<protein>
    <submittedName>
        <fullName evidence="1">Uncharacterized protein</fullName>
    </submittedName>
</protein>
<reference evidence="1" key="1">
    <citation type="journal article" date="2014" name="Front. Microbiol.">
        <title>High frequency of phylogenetically diverse reductive dehalogenase-homologous genes in deep subseafloor sedimentary metagenomes.</title>
        <authorList>
            <person name="Kawai M."/>
            <person name="Futagami T."/>
            <person name="Toyoda A."/>
            <person name="Takaki Y."/>
            <person name="Nishi S."/>
            <person name="Hori S."/>
            <person name="Arai W."/>
            <person name="Tsubouchi T."/>
            <person name="Morono Y."/>
            <person name="Uchiyama I."/>
            <person name="Ito T."/>
            <person name="Fujiyama A."/>
            <person name="Inagaki F."/>
            <person name="Takami H."/>
        </authorList>
    </citation>
    <scope>NUCLEOTIDE SEQUENCE</scope>
    <source>
        <strain evidence="1">Expedition CK06-06</strain>
    </source>
</reference>
<dbReference type="PANTHER" id="PTHR10617">
    <property type="entry name" value="ELECTRON TRANSFER FLAVOPROTEIN-UBIQUINONE OXIDOREDUCTASE"/>
    <property type="match status" value="1"/>
</dbReference>
<dbReference type="PANTHER" id="PTHR10617:SF107">
    <property type="entry name" value="ELECTRON TRANSFER FLAVOPROTEIN-UBIQUINONE OXIDOREDUCTASE, MITOCHONDRIAL"/>
    <property type="match status" value="1"/>
</dbReference>
<dbReference type="SUPFAM" id="SSF51905">
    <property type="entry name" value="FAD/NAD(P)-binding domain"/>
    <property type="match status" value="1"/>
</dbReference>
<sequence length="121" mass="13202">MIVSTLNKVDVLFVGAGPASLAGAIKLKQLLNQKGRNESVVVIEKADKLGQHNLSGAIFEADVLDELIPDWRESEDKFVTKMLANKVERDELIFLLAGGLAIKVPEILVPSAMHHKGNYVI</sequence>
<dbReference type="AlphaFoldDB" id="X1I4C3"/>
<accession>X1I4C3</accession>
<dbReference type="InterPro" id="IPR036188">
    <property type="entry name" value="FAD/NAD-bd_sf"/>
</dbReference>
<dbReference type="GO" id="GO:0004174">
    <property type="term" value="F:electron-transferring-flavoprotein dehydrogenase activity"/>
    <property type="evidence" value="ECO:0007669"/>
    <property type="project" value="InterPro"/>
</dbReference>
<proteinExistence type="predicted"/>
<dbReference type="Gene3D" id="3.50.50.60">
    <property type="entry name" value="FAD/NAD(P)-binding domain"/>
    <property type="match status" value="1"/>
</dbReference>
<comment type="caution">
    <text evidence="1">The sequence shown here is derived from an EMBL/GenBank/DDBJ whole genome shotgun (WGS) entry which is preliminary data.</text>
</comment>
<dbReference type="EMBL" id="BARU01043004">
    <property type="protein sequence ID" value="GAH77256.1"/>
    <property type="molecule type" value="Genomic_DNA"/>
</dbReference>
<evidence type="ECO:0000313" key="1">
    <source>
        <dbReference type="EMBL" id="GAH77256.1"/>
    </source>
</evidence>
<feature type="non-terminal residue" evidence="1">
    <location>
        <position position="121"/>
    </location>
</feature>
<gene>
    <name evidence="1" type="ORF">S03H2_65952</name>
</gene>